<dbReference type="SUPFAM" id="SSF64438">
    <property type="entry name" value="CNF1/YfiH-like putative cysteine hydrolases"/>
    <property type="match status" value="1"/>
</dbReference>
<organism evidence="11 12">
    <name type="scientific">Legionella londiniensis</name>
    <dbReference type="NCBI Taxonomy" id="45068"/>
    <lineage>
        <taxon>Bacteria</taxon>
        <taxon>Pseudomonadati</taxon>
        <taxon>Pseudomonadota</taxon>
        <taxon>Gammaproteobacteria</taxon>
        <taxon>Legionellales</taxon>
        <taxon>Legionellaceae</taxon>
        <taxon>Legionella</taxon>
    </lineage>
</organism>
<dbReference type="GO" id="GO:0017061">
    <property type="term" value="F:S-methyl-5-thioadenosine phosphorylase activity"/>
    <property type="evidence" value="ECO:0007669"/>
    <property type="project" value="UniProtKB-EC"/>
</dbReference>
<evidence type="ECO:0000256" key="6">
    <source>
        <dbReference type="ARBA" id="ARBA00022833"/>
    </source>
</evidence>
<comment type="catalytic activity">
    <reaction evidence="9">
        <text>S-methyl-5'-thioadenosine + phosphate = 5-(methylsulfanyl)-alpha-D-ribose 1-phosphate + adenine</text>
        <dbReference type="Rhea" id="RHEA:11852"/>
        <dbReference type="ChEBI" id="CHEBI:16708"/>
        <dbReference type="ChEBI" id="CHEBI:17509"/>
        <dbReference type="ChEBI" id="CHEBI:43474"/>
        <dbReference type="ChEBI" id="CHEBI:58533"/>
        <dbReference type="EC" id="2.4.2.28"/>
    </reaction>
    <physiologicalReaction direction="left-to-right" evidence="9">
        <dbReference type="Rhea" id="RHEA:11853"/>
    </physiologicalReaction>
</comment>
<evidence type="ECO:0000256" key="8">
    <source>
        <dbReference type="ARBA" id="ARBA00048968"/>
    </source>
</evidence>
<keyword evidence="4" id="KW-0479">Metal-binding</keyword>
<evidence type="ECO:0000256" key="5">
    <source>
        <dbReference type="ARBA" id="ARBA00022801"/>
    </source>
</evidence>
<comment type="similarity">
    <text evidence="2 10">Belongs to the purine nucleoside phosphorylase YfiH/LACC1 family.</text>
</comment>
<dbReference type="InterPro" id="IPR003730">
    <property type="entry name" value="Cu_polyphenol_OxRdtase"/>
</dbReference>
<sequence length="243" mass="27365">MFYVKANWPAPDHIAALTTTKLGGVSTLEYESNNLAMHVGDSSAAVQRNRDNLVHSLALVREPVWLIQTHSNRCIVVEEEDERNADAAITRNSVFPLAIMTADCLPVLLCDRKGTEIAAIHAGWRGLASGIIENTIEKMNNKTDSLLAWIGPAICQSCFEVGEDVRRNFKNRYTYADQIFRERGDKKLADLPRMAELILNQLGVYAVYHAGLCTYELHETFYSYRRQGLTGRMATLIWFKQGN</sequence>
<dbReference type="GO" id="GO:0016787">
    <property type="term" value="F:hydrolase activity"/>
    <property type="evidence" value="ECO:0007669"/>
    <property type="project" value="UniProtKB-KW"/>
</dbReference>
<proteinExistence type="inferred from homology"/>
<dbReference type="Proteomes" id="UP000054997">
    <property type="component" value="Unassembled WGS sequence"/>
</dbReference>
<evidence type="ECO:0000256" key="10">
    <source>
        <dbReference type="RuleBase" id="RU361274"/>
    </source>
</evidence>
<evidence type="ECO:0000256" key="9">
    <source>
        <dbReference type="ARBA" id="ARBA00049893"/>
    </source>
</evidence>
<dbReference type="AlphaFoldDB" id="A0A0W0VKX7"/>
<evidence type="ECO:0000256" key="4">
    <source>
        <dbReference type="ARBA" id="ARBA00022723"/>
    </source>
</evidence>
<comment type="caution">
    <text evidence="11">The sequence shown here is derived from an EMBL/GenBank/DDBJ whole genome shotgun (WGS) entry which is preliminary data.</text>
</comment>
<comment type="catalytic activity">
    <reaction evidence="8">
        <text>adenosine + phosphate = alpha-D-ribose 1-phosphate + adenine</text>
        <dbReference type="Rhea" id="RHEA:27642"/>
        <dbReference type="ChEBI" id="CHEBI:16335"/>
        <dbReference type="ChEBI" id="CHEBI:16708"/>
        <dbReference type="ChEBI" id="CHEBI:43474"/>
        <dbReference type="ChEBI" id="CHEBI:57720"/>
        <dbReference type="EC" id="2.4.2.1"/>
    </reaction>
    <physiologicalReaction direction="left-to-right" evidence="8">
        <dbReference type="Rhea" id="RHEA:27643"/>
    </physiologicalReaction>
</comment>
<dbReference type="InterPro" id="IPR038371">
    <property type="entry name" value="Cu_polyphenol_OxRdtase_sf"/>
</dbReference>
<evidence type="ECO:0000256" key="2">
    <source>
        <dbReference type="ARBA" id="ARBA00007353"/>
    </source>
</evidence>
<dbReference type="PANTHER" id="PTHR30616:SF2">
    <property type="entry name" value="PURINE NUCLEOSIDE PHOSPHORYLASE LACC1"/>
    <property type="match status" value="1"/>
</dbReference>
<dbReference type="GO" id="GO:0005507">
    <property type="term" value="F:copper ion binding"/>
    <property type="evidence" value="ECO:0007669"/>
    <property type="project" value="TreeGrafter"/>
</dbReference>
<dbReference type="EMBL" id="LNYK01000019">
    <property type="protein sequence ID" value="KTD20744.1"/>
    <property type="molecule type" value="Genomic_DNA"/>
</dbReference>
<dbReference type="RefSeq" id="WP_115336842.1">
    <property type="nucleotide sequence ID" value="NZ_CAAAHZ010000004.1"/>
</dbReference>
<protein>
    <recommendedName>
        <fullName evidence="10">Purine nucleoside phosphorylase</fullName>
    </recommendedName>
</protein>
<name>A0A0W0VKX7_9GAMM</name>
<dbReference type="PATRIC" id="fig|45068.5.peg.1766"/>
<dbReference type="InterPro" id="IPR011324">
    <property type="entry name" value="Cytotoxic_necrot_fac-like_cat"/>
</dbReference>
<evidence type="ECO:0000313" key="11">
    <source>
        <dbReference type="EMBL" id="KTD20744.1"/>
    </source>
</evidence>
<keyword evidence="6" id="KW-0862">Zinc</keyword>
<reference evidence="11 12" key="1">
    <citation type="submission" date="2015-11" db="EMBL/GenBank/DDBJ databases">
        <title>Genomic analysis of 38 Legionella species identifies large and diverse effector repertoires.</title>
        <authorList>
            <person name="Burstein D."/>
            <person name="Amaro F."/>
            <person name="Zusman T."/>
            <person name="Lifshitz Z."/>
            <person name="Cohen O."/>
            <person name="Gilbert J.A."/>
            <person name="Pupko T."/>
            <person name="Shuman H.A."/>
            <person name="Segal G."/>
        </authorList>
    </citation>
    <scope>NUCLEOTIDE SEQUENCE [LARGE SCALE GENOMIC DNA]</scope>
    <source>
        <strain evidence="11 12">ATCC 49505</strain>
    </source>
</reference>
<dbReference type="Gene3D" id="3.60.140.10">
    <property type="entry name" value="CNF1/YfiH-like putative cysteine hydrolases"/>
    <property type="match status" value="1"/>
</dbReference>
<accession>A0A0W0VKX7</accession>
<dbReference type="PANTHER" id="PTHR30616">
    <property type="entry name" value="UNCHARACTERIZED PROTEIN YFIH"/>
    <property type="match status" value="1"/>
</dbReference>
<dbReference type="OrthoDB" id="4279at2"/>
<comment type="catalytic activity">
    <reaction evidence="1">
        <text>inosine + phosphate = alpha-D-ribose 1-phosphate + hypoxanthine</text>
        <dbReference type="Rhea" id="RHEA:27646"/>
        <dbReference type="ChEBI" id="CHEBI:17368"/>
        <dbReference type="ChEBI" id="CHEBI:17596"/>
        <dbReference type="ChEBI" id="CHEBI:43474"/>
        <dbReference type="ChEBI" id="CHEBI:57720"/>
        <dbReference type="EC" id="2.4.2.1"/>
    </reaction>
    <physiologicalReaction direction="left-to-right" evidence="1">
        <dbReference type="Rhea" id="RHEA:27647"/>
    </physiologicalReaction>
</comment>
<keyword evidence="3" id="KW-0808">Transferase</keyword>
<evidence type="ECO:0000256" key="7">
    <source>
        <dbReference type="ARBA" id="ARBA00047989"/>
    </source>
</evidence>
<comment type="catalytic activity">
    <reaction evidence="7">
        <text>adenosine + H2O + H(+) = inosine + NH4(+)</text>
        <dbReference type="Rhea" id="RHEA:24408"/>
        <dbReference type="ChEBI" id="CHEBI:15377"/>
        <dbReference type="ChEBI" id="CHEBI:15378"/>
        <dbReference type="ChEBI" id="CHEBI:16335"/>
        <dbReference type="ChEBI" id="CHEBI:17596"/>
        <dbReference type="ChEBI" id="CHEBI:28938"/>
        <dbReference type="EC" id="3.5.4.4"/>
    </reaction>
    <physiologicalReaction direction="left-to-right" evidence="7">
        <dbReference type="Rhea" id="RHEA:24409"/>
    </physiologicalReaction>
</comment>
<dbReference type="Pfam" id="PF02578">
    <property type="entry name" value="Cu-oxidase_4"/>
    <property type="match status" value="1"/>
</dbReference>
<keyword evidence="12" id="KW-1185">Reference proteome</keyword>
<keyword evidence="5" id="KW-0378">Hydrolase</keyword>
<dbReference type="STRING" id="45068.Llon_1630"/>
<evidence type="ECO:0000256" key="1">
    <source>
        <dbReference type="ARBA" id="ARBA00000553"/>
    </source>
</evidence>
<evidence type="ECO:0000256" key="3">
    <source>
        <dbReference type="ARBA" id="ARBA00022679"/>
    </source>
</evidence>
<dbReference type="NCBIfam" id="TIGR00726">
    <property type="entry name" value="peptidoglycan editing factor PgeF"/>
    <property type="match status" value="1"/>
</dbReference>
<dbReference type="CDD" id="cd16833">
    <property type="entry name" value="YfiH"/>
    <property type="match status" value="1"/>
</dbReference>
<gene>
    <name evidence="11" type="primary">yfiH</name>
    <name evidence="11" type="ORF">Llon_1630</name>
</gene>
<evidence type="ECO:0000313" key="12">
    <source>
        <dbReference type="Proteomes" id="UP000054997"/>
    </source>
</evidence>